<evidence type="ECO:0000259" key="3">
    <source>
        <dbReference type="Pfam" id="PF13458"/>
    </source>
</evidence>
<dbReference type="SUPFAM" id="SSF53822">
    <property type="entry name" value="Periplasmic binding protein-like I"/>
    <property type="match status" value="1"/>
</dbReference>
<evidence type="ECO:0000256" key="2">
    <source>
        <dbReference type="ARBA" id="ARBA00022729"/>
    </source>
</evidence>
<dbReference type="RefSeq" id="WP_097060202.1">
    <property type="nucleotide sequence ID" value="NZ_BMLC01000001.1"/>
</dbReference>
<reference evidence="4 5" key="1">
    <citation type="submission" date="2017-09" db="EMBL/GenBank/DDBJ databases">
        <authorList>
            <person name="Ehlers B."/>
            <person name="Leendertz F.H."/>
        </authorList>
    </citation>
    <scope>NUCLEOTIDE SEQUENCE [LARGE SCALE GENOMIC DNA]</scope>
    <source>
        <strain evidence="4 5">CGMCC 1.05381</strain>
    </source>
</reference>
<name>A0A2C8Z8L3_9MICO</name>
<dbReference type="InterPro" id="IPR028081">
    <property type="entry name" value="Leu-bd"/>
</dbReference>
<comment type="similarity">
    <text evidence="1">Belongs to the leucine-binding protein family.</text>
</comment>
<protein>
    <submittedName>
        <fullName evidence="4">Branched-chain amino acid transport system substrate-binding protein</fullName>
    </submittedName>
</protein>
<dbReference type="Pfam" id="PF13458">
    <property type="entry name" value="Peripla_BP_6"/>
    <property type="match status" value="1"/>
</dbReference>
<dbReference type="AlphaFoldDB" id="A0A2C8Z8L3"/>
<dbReference type="Gene3D" id="3.40.50.2300">
    <property type="match status" value="2"/>
</dbReference>
<gene>
    <name evidence="4" type="ORF">SAMN06296378_1065</name>
</gene>
<evidence type="ECO:0000313" key="4">
    <source>
        <dbReference type="EMBL" id="SOE60234.1"/>
    </source>
</evidence>
<dbReference type="PANTHER" id="PTHR30483:SF6">
    <property type="entry name" value="PERIPLASMIC BINDING PROTEIN OF ABC TRANSPORTER FOR NATURAL AMINO ACIDS"/>
    <property type="match status" value="1"/>
</dbReference>
<keyword evidence="2" id="KW-0732">Signal</keyword>
<evidence type="ECO:0000313" key="5">
    <source>
        <dbReference type="Proteomes" id="UP000219440"/>
    </source>
</evidence>
<organism evidence="4 5">
    <name type="scientific">Salinibacterium xinjiangense</name>
    <dbReference type="NCBI Taxonomy" id="386302"/>
    <lineage>
        <taxon>Bacteria</taxon>
        <taxon>Bacillati</taxon>
        <taxon>Actinomycetota</taxon>
        <taxon>Actinomycetes</taxon>
        <taxon>Micrococcales</taxon>
        <taxon>Microbacteriaceae</taxon>
        <taxon>Salinibacterium</taxon>
    </lineage>
</organism>
<dbReference type="InterPro" id="IPR051010">
    <property type="entry name" value="BCAA_transport"/>
</dbReference>
<dbReference type="PROSITE" id="PS51257">
    <property type="entry name" value="PROKAR_LIPOPROTEIN"/>
    <property type="match status" value="1"/>
</dbReference>
<proteinExistence type="inferred from homology"/>
<dbReference type="Proteomes" id="UP000219440">
    <property type="component" value="Unassembled WGS sequence"/>
</dbReference>
<dbReference type="PANTHER" id="PTHR30483">
    <property type="entry name" value="LEUCINE-SPECIFIC-BINDING PROTEIN"/>
    <property type="match status" value="1"/>
</dbReference>
<keyword evidence="5" id="KW-1185">Reference proteome</keyword>
<dbReference type="InterPro" id="IPR028082">
    <property type="entry name" value="Peripla_BP_I"/>
</dbReference>
<feature type="domain" description="Leucine-binding protein" evidence="3">
    <location>
        <begin position="50"/>
        <end position="355"/>
    </location>
</feature>
<sequence length="417" mass="42069">MKNTMPTFPITRTRVAAVGLVTAIAVMLAGCTEASVVPTATPLPRPDLSLSIGALLPQTGSLAAFGPSAQAGFDLAVQEINDADVGLTVTATSQDAGDATTDVGITSVTTLIDSGVSAIVGAISDGVSKKVIDQIVNAGVVQVSPGNISPDFSRYADDNLYWRTAPSCAREGSALGEQIAESGVQTLGILYQSGYCEPGLPEALADAFERAGGTVVSSVAFDAASTTLQTQVDEVAASSPAAVAVVTPTLAKLAVPGLTGAGFTGDELYFVGLPTSDQSVDFAAGSLTGATATRPGLDLSALTDFTDRLLGINPALTDFSYAAESYDAVMLVALAALAADDTSGVAIASMLQEVSGGVGGGEKATTFGQAARFILEGNAVDYDGPSGPITFDENGDPADAVIGLYTYGADNIFTRIN</sequence>
<accession>A0A2C8Z8L3</accession>
<dbReference type="EMBL" id="OCST01000002">
    <property type="protein sequence ID" value="SOE60234.1"/>
    <property type="molecule type" value="Genomic_DNA"/>
</dbReference>
<evidence type="ECO:0000256" key="1">
    <source>
        <dbReference type="ARBA" id="ARBA00010062"/>
    </source>
</evidence>
<dbReference type="OrthoDB" id="9772589at2"/>